<keyword evidence="3" id="KW-1185">Reference proteome</keyword>
<protein>
    <submittedName>
        <fullName evidence="2">Uncharacterized protein</fullName>
    </submittedName>
</protein>
<dbReference type="InParanoid" id="A0A6L2P802"/>
<feature type="region of interest" description="Disordered" evidence="1">
    <location>
        <begin position="1"/>
        <end position="20"/>
    </location>
</feature>
<name>A0A6L2P802_COPFO</name>
<reference evidence="3" key="1">
    <citation type="submission" date="2020-01" db="EMBL/GenBank/DDBJ databases">
        <title>Draft genome sequence of the Termite Coptotermes fromosanus.</title>
        <authorList>
            <person name="Itakura S."/>
            <person name="Yosikawa Y."/>
            <person name="Umezawa K."/>
        </authorList>
    </citation>
    <scope>NUCLEOTIDE SEQUENCE [LARGE SCALE GENOMIC DNA]</scope>
</reference>
<accession>A0A6L2P802</accession>
<dbReference type="AlphaFoldDB" id="A0A6L2P802"/>
<dbReference type="EMBL" id="BLKM01000039">
    <property type="protein sequence ID" value="GFG28259.1"/>
    <property type="molecule type" value="Genomic_DNA"/>
</dbReference>
<feature type="non-terminal residue" evidence="2">
    <location>
        <position position="157"/>
    </location>
</feature>
<evidence type="ECO:0000313" key="2">
    <source>
        <dbReference type="EMBL" id="GFG28259.1"/>
    </source>
</evidence>
<dbReference type="Proteomes" id="UP000502823">
    <property type="component" value="Unassembled WGS sequence"/>
</dbReference>
<feature type="compositionally biased region" description="Basic residues" evidence="1">
    <location>
        <begin position="1"/>
        <end position="16"/>
    </location>
</feature>
<proteinExistence type="predicted"/>
<feature type="compositionally biased region" description="Basic residues" evidence="1">
    <location>
        <begin position="88"/>
        <end position="113"/>
    </location>
</feature>
<comment type="caution">
    <text evidence="2">The sequence shown here is derived from an EMBL/GenBank/DDBJ whole genome shotgun (WGS) entry which is preliminary data.</text>
</comment>
<feature type="region of interest" description="Disordered" evidence="1">
    <location>
        <begin position="83"/>
        <end position="122"/>
    </location>
</feature>
<organism evidence="2 3">
    <name type="scientific">Coptotermes formosanus</name>
    <name type="common">Formosan subterranean termite</name>
    <dbReference type="NCBI Taxonomy" id="36987"/>
    <lineage>
        <taxon>Eukaryota</taxon>
        <taxon>Metazoa</taxon>
        <taxon>Ecdysozoa</taxon>
        <taxon>Arthropoda</taxon>
        <taxon>Hexapoda</taxon>
        <taxon>Insecta</taxon>
        <taxon>Pterygota</taxon>
        <taxon>Neoptera</taxon>
        <taxon>Polyneoptera</taxon>
        <taxon>Dictyoptera</taxon>
        <taxon>Blattodea</taxon>
        <taxon>Blattoidea</taxon>
        <taxon>Termitoidae</taxon>
        <taxon>Rhinotermitidae</taxon>
        <taxon>Coptotermes</taxon>
    </lineage>
</organism>
<gene>
    <name evidence="2" type="ORF">Cfor_02118</name>
</gene>
<dbReference type="OrthoDB" id="2017408at2759"/>
<evidence type="ECO:0000313" key="3">
    <source>
        <dbReference type="Proteomes" id="UP000502823"/>
    </source>
</evidence>
<evidence type="ECO:0000256" key="1">
    <source>
        <dbReference type="SAM" id="MobiDB-lite"/>
    </source>
</evidence>
<sequence length="157" mass="17863">MERTPTSKRRLKLKKNRVSEKCTPAKAILPQNHSTPVDSETVRRISPIAVVEHKDINEDEDDDRHSPFEFHCTQDTLVVGWDCGSPQHKSRKTSGSKVKRRLSKGNSFAHKKQSVGSCSPIEPLRPRRRFNIEKPVGDFSELIPQLQVVADLVKNMK</sequence>